<evidence type="ECO:0000313" key="1">
    <source>
        <dbReference type="EMBL" id="GAH34125.1"/>
    </source>
</evidence>
<gene>
    <name evidence="1" type="ORF">S03H2_22128</name>
</gene>
<protein>
    <submittedName>
        <fullName evidence="1">Uncharacterized protein</fullName>
    </submittedName>
</protein>
<reference evidence="1" key="1">
    <citation type="journal article" date="2014" name="Front. Microbiol.">
        <title>High frequency of phylogenetically diverse reductive dehalogenase-homologous genes in deep subseafloor sedimentary metagenomes.</title>
        <authorList>
            <person name="Kawai M."/>
            <person name="Futagami T."/>
            <person name="Toyoda A."/>
            <person name="Takaki Y."/>
            <person name="Nishi S."/>
            <person name="Hori S."/>
            <person name="Arai W."/>
            <person name="Tsubouchi T."/>
            <person name="Morono Y."/>
            <person name="Uchiyama I."/>
            <person name="Ito T."/>
            <person name="Fujiyama A."/>
            <person name="Inagaki F."/>
            <person name="Takami H."/>
        </authorList>
    </citation>
    <scope>NUCLEOTIDE SEQUENCE</scope>
    <source>
        <strain evidence="1">Expedition CK06-06</strain>
    </source>
</reference>
<feature type="non-terminal residue" evidence="1">
    <location>
        <position position="113"/>
    </location>
</feature>
<dbReference type="AlphaFoldDB" id="X1FNN3"/>
<sequence length="113" mass="13458">MKKLLVLEKTGTKINRIPGLFHIFNNRTLFPDDYGSMDNFLKNDFFKLINNIDNQLDVDFYKSVLVDPFFINFGNNMINFKSFDNDHKFSFVSIEKLKKMNKKEKFGKNLLKY</sequence>
<accession>X1FNN3</accession>
<comment type="caution">
    <text evidence="1">The sequence shown here is derived from an EMBL/GenBank/DDBJ whole genome shotgun (WGS) entry which is preliminary data.</text>
</comment>
<organism evidence="1">
    <name type="scientific">marine sediment metagenome</name>
    <dbReference type="NCBI Taxonomy" id="412755"/>
    <lineage>
        <taxon>unclassified sequences</taxon>
        <taxon>metagenomes</taxon>
        <taxon>ecological metagenomes</taxon>
    </lineage>
</organism>
<name>X1FNN3_9ZZZZ</name>
<dbReference type="EMBL" id="BARU01011867">
    <property type="protein sequence ID" value="GAH34125.1"/>
    <property type="molecule type" value="Genomic_DNA"/>
</dbReference>
<proteinExistence type="predicted"/>